<proteinExistence type="predicted"/>
<reference evidence="2 3" key="1">
    <citation type="submission" date="2024-09" db="EMBL/GenBank/DDBJ databases">
        <authorList>
            <person name="Sun Q."/>
            <person name="Mori K."/>
        </authorList>
    </citation>
    <scope>NUCLEOTIDE SEQUENCE [LARGE SCALE GENOMIC DNA]</scope>
    <source>
        <strain evidence="2 3">NCAIM B.02481</strain>
    </source>
</reference>
<dbReference type="Proteomes" id="UP001589832">
    <property type="component" value="Unassembled WGS sequence"/>
</dbReference>
<comment type="caution">
    <text evidence="2">The sequence shown here is derived from an EMBL/GenBank/DDBJ whole genome shotgun (WGS) entry which is preliminary data.</text>
</comment>
<feature type="transmembrane region" description="Helical" evidence="1">
    <location>
        <begin position="12"/>
        <end position="31"/>
    </location>
</feature>
<keyword evidence="1" id="KW-0472">Membrane</keyword>
<evidence type="ECO:0000313" key="2">
    <source>
        <dbReference type="EMBL" id="MFC0605909.1"/>
    </source>
</evidence>
<keyword evidence="1" id="KW-0812">Transmembrane</keyword>
<dbReference type="EMBL" id="JBHLTQ010000018">
    <property type="protein sequence ID" value="MFC0605909.1"/>
    <property type="molecule type" value="Genomic_DNA"/>
</dbReference>
<sequence>MSIKETFLKKYGIWEYILFIFGIALAGRATYSMVVLNFKETSWLEIAFITTTFFLGVLAFSAPKFLVDLAKRKTGESIKDDEK</sequence>
<keyword evidence="3" id="KW-1185">Reference proteome</keyword>
<dbReference type="RefSeq" id="WP_386065332.1">
    <property type="nucleotide sequence ID" value="NZ_JBHLTQ010000018.1"/>
</dbReference>
<feature type="transmembrane region" description="Helical" evidence="1">
    <location>
        <begin position="43"/>
        <end position="63"/>
    </location>
</feature>
<keyword evidence="1" id="KW-1133">Transmembrane helix</keyword>
<accession>A0ABV6QC77</accession>
<organism evidence="2 3">
    <name type="scientific">Winogradskyella pulchriflava</name>
    <dbReference type="NCBI Taxonomy" id="1110688"/>
    <lineage>
        <taxon>Bacteria</taxon>
        <taxon>Pseudomonadati</taxon>
        <taxon>Bacteroidota</taxon>
        <taxon>Flavobacteriia</taxon>
        <taxon>Flavobacteriales</taxon>
        <taxon>Flavobacteriaceae</taxon>
        <taxon>Winogradskyella</taxon>
    </lineage>
</organism>
<protein>
    <submittedName>
        <fullName evidence="2">Uncharacterized protein</fullName>
    </submittedName>
</protein>
<name>A0ABV6QC77_9FLAO</name>
<evidence type="ECO:0000313" key="3">
    <source>
        <dbReference type="Proteomes" id="UP001589832"/>
    </source>
</evidence>
<gene>
    <name evidence="2" type="ORF">ACFFGA_15210</name>
</gene>
<evidence type="ECO:0000256" key="1">
    <source>
        <dbReference type="SAM" id="Phobius"/>
    </source>
</evidence>